<dbReference type="GO" id="GO:0008270">
    <property type="term" value="F:zinc ion binding"/>
    <property type="evidence" value="ECO:0007669"/>
    <property type="project" value="TreeGrafter"/>
</dbReference>
<dbReference type="InterPro" id="IPR001731">
    <property type="entry name" value="ALAD"/>
</dbReference>
<dbReference type="PANTHER" id="PTHR11458:SF0">
    <property type="entry name" value="DELTA-AMINOLEVULINIC ACID DEHYDRATASE"/>
    <property type="match status" value="1"/>
</dbReference>
<evidence type="ECO:0000313" key="14">
    <source>
        <dbReference type="Proteomes" id="UP001138709"/>
    </source>
</evidence>
<evidence type="ECO:0000256" key="12">
    <source>
        <dbReference type="RuleBase" id="RU004161"/>
    </source>
</evidence>
<gene>
    <name evidence="13" type="primary">hemB</name>
    <name evidence="13" type="ORF">GXW74_25240</name>
</gene>
<dbReference type="AlphaFoldDB" id="A0A9X9XJC1"/>
<accession>A0A9X9XJC1</accession>
<comment type="caution">
    <text evidence="13">The sequence shown here is derived from an EMBL/GenBank/DDBJ whole genome shotgun (WGS) entry which is preliminary data.</text>
</comment>
<dbReference type="GO" id="GO:0004655">
    <property type="term" value="F:porphobilinogen synthase activity"/>
    <property type="evidence" value="ECO:0007669"/>
    <property type="project" value="UniProtKB-EC"/>
</dbReference>
<evidence type="ECO:0000256" key="5">
    <source>
        <dbReference type="ARBA" id="ARBA00023133"/>
    </source>
</evidence>
<evidence type="ECO:0000313" key="13">
    <source>
        <dbReference type="EMBL" id="MBR0683807.1"/>
    </source>
</evidence>
<reference evidence="13" key="2">
    <citation type="journal article" date="2021" name="Syst. Appl. Microbiol.">
        <title>Roseomonas hellenica sp. nov., isolated from roots of wild-growing Alkanna tinctoria.</title>
        <authorList>
            <person name="Rat A."/>
            <person name="Naranjo H.D."/>
            <person name="Lebbe L."/>
            <person name="Cnockaert M."/>
            <person name="Krigas N."/>
            <person name="Grigoriadou K."/>
            <person name="Maloupa E."/>
            <person name="Willems A."/>
        </authorList>
    </citation>
    <scope>NUCLEOTIDE SEQUENCE</scope>
    <source>
        <strain evidence="13">LMG 31228</strain>
    </source>
</reference>
<reference evidence="13" key="1">
    <citation type="submission" date="2020-01" db="EMBL/GenBank/DDBJ databases">
        <authorList>
            <person name="Rat A."/>
        </authorList>
    </citation>
    <scope>NUCLEOTIDE SEQUENCE</scope>
    <source>
        <strain evidence="13">LMG 31228</strain>
    </source>
</reference>
<dbReference type="InterPro" id="IPR013785">
    <property type="entry name" value="Aldolase_TIM"/>
</dbReference>
<evidence type="ECO:0000256" key="1">
    <source>
        <dbReference type="ARBA" id="ARBA00004694"/>
    </source>
</evidence>
<dbReference type="GO" id="GO:0006783">
    <property type="term" value="P:heme biosynthetic process"/>
    <property type="evidence" value="ECO:0007669"/>
    <property type="project" value="UniProtKB-KW"/>
</dbReference>
<feature type="binding site" evidence="10">
    <location>
        <position position="259"/>
    </location>
    <ligand>
        <name>Mg(2+)</name>
        <dbReference type="ChEBI" id="CHEBI:18420"/>
    </ligand>
</feature>
<evidence type="ECO:0000256" key="3">
    <source>
        <dbReference type="ARBA" id="ARBA00012053"/>
    </source>
</evidence>
<comment type="similarity">
    <text evidence="2 12">Belongs to the ALAD family.</text>
</comment>
<dbReference type="Proteomes" id="UP001138709">
    <property type="component" value="Unassembled WGS sequence"/>
</dbReference>
<dbReference type="FunFam" id="3.20.20.70:FF:000019">
    <property type="entry name" value="Delta-aminolevulinic acid dehydratase"/>
    <property type="match status" value="1"/>
</dbReference>
<dbReference type="Gene3D" id="3.20.20.70">
    <property type="entry name" value="Aldolase class I"/>
    <property type="match status" value="1"/>
</dbReference>
<sequence length="351" mass="38382">MNADRRRDAPFGLDAPAAAGAYPAIRMRRNRRDAWTRRLVAENSLAADDLIWPIFIIEGSNDVRPVASMPGQVRVTVDRLAQHVERAAKLGIPALALFPVTPPEVKDAEGTEALNPNNLMCRAARELKKHFPEIGLVGDVALDPYTDHGHDGVIRQTRTGDYVHNDDSVAVLVRQAINQAEAGIDVIAPSDMMDGRIGAIRGALDAQGLIDTRIMSYAAKYASAFYGPFRDALGSGKALRGDKKTYQMDPANSDEALREVALDLAEGADMVMVKPGMPYLDIVRRVKDRFAVPTFAYQVSGEYAMIMAAVQNGWIEHERAMMESLMGFKRAGANGVLTYFAVEAAEVLRRG</sequence>
<keyword evidence="7 11" id="KW-0627">Porphyrin biosynthesis</keyword>
<evidence type="ECO:0000256" key="6">
    <source>
        <dbReference type="ARBA" id="ARBA00023239"/>
    </source>
</evidence>
<dbReference type="SMART" id="SM01004">
    <property type="entry name" value="ALAD"/>
    <property type="match status" value="1"/>
</dbReference>
<dbReference type="Pfam" id="PF00490">
    <property type="entry name" value="ALAD"/>
    <property type="match status" value="1"/>
</dbReference>
<dbReference type="CDD" id="cd04823">
    <property type="entry name" value="ALAD_PBGS_aspartate_rich"/>
    <property type="match status" value="1"/>
</dbReference>
<evidence type="ECO:0000256" key="10">
    <source>
        <dbReference type="PIRSR" id="PIRSR001415-5"/>
    </source>
</evidence>
<comment type="catalytic activity">
    <reaction evidence="8 11">
        <text>2 5-aminolevulinate = porphobilinogen + 2 H2O + H(+)</text>
        <dbReference type="Rhea" id="RHEA:24064"/>
        <dbReference type="ChEBI" id="CHEBI:15377"/>
        <dbReference type="ChEBI" id="CHEBI:15378"/>
        <dbReference type="ChEBI" id="CHEBI:58126"/>
        <dbReference type="ChEBI" id="CHEBI:356416"/>
        <dbReference type="EC" id="4.2.1.24"/>
    </reaction>
</comment>
<dbReference type="InterPro" id="IPR030656">
    <property type="entry name" value="ALAD_AS"/>
</dbReference>
<evidence type="ECO:0000256" key="9">
    <source>
        <dbReference type="PIRSR" id="PIRSR001415-1"/>
    </source>
</evidence>
<comment type="pathway">
    <text evidence="1">Porphyrin-containing compound metabolism; protoporphyrin-IX biosynthesis; coproporphyrinogen-III from 5-aminolevulinate: step 1/4.</text>
</comment>
<dbReference type="PANTHER" id="PTHR11458">
    <property type="entry name" value="DELTA-AMINOLEVULINIC ACID DEHYDRATASE"/>
    <property type="match status" value="1"/>
</dbReference>
<keyword evidence="5" id="KW-0350">Heme biosynthesis</keyword>
<dbReference type="EMBL" id="JAAEDL010000042">
    <property type="protein sequence ID" value="MBR0683807.1"/>
    <property type="molecule type" value="Genomic_DNA"/>
</dbReference>
<evidence type="ECO:0000256" key="4">
    <source>
        <dbReference type="ARBA" id="ARBA00020771"/>
    </source>
</evidence>
<evidence type="ECO:0000256" key="11">
    <source>
        <dbReference type="RuleBase" id="RU000515"/>
    </source>
</evidence>
<dbReference type="EC" id="4.2.1.24" evidence="3 11"/>
<keyword evidence="14" id="KW-1185">Reference proteome</keyword>
<keyword evidence="10" id="KW-0479">Metal-binding</keyword>
<feature type="active site" description="Schiff-base intermediate with substrate" evidence="9">
    <location>
        <position position="274"/>
    </location>
</feature>
<evidence type="ECO:0000256" key="7">
    <source>
        <dbReference type="ARBA" id="ARBA00023244"/>
    </source>
</evidence>
<feature type="active site" description="Schiff-base intermediate with substrate" evidence="9">
    <location>
        <position position="220"/>
    </location>
</feature>
<dbReference type="RefSeq" id="WP_211849370.1">
    <property type="nucleotide sequence ID" value="NZ_JAAEDL010000042.1"/>
</dbReference>
<dbReference type="PROSITE" id="PS00169">
    <property type="entry name" value="D_ALA_DEHYDRATASE"/>
    <property type="match status" value="1"/>
</dbReference>
<keyword evidence="10" id="KW-0460">Magnesium</keyword>
<dbReference type="SUPFAM" id="SSF51569">
    <property type="entry name" value="Aldolase"/>
    <property type="match status" value="1"/>
</dbReference>
<protein>
    <recommendedName>
        <fullName evidence="4 11">Delta-aminolevulinic acid dehydratase</fullName>
        <ecNumber evidence="3 11">4.2.1.24</ecNumber>
    </recommendedName>
</protein>
<comment type="subunit">
    <text evidence="11">Homooctamer.</text>
</comment>
<evidence type="ECO:0000256" key="2">
    <source>
        <dbReference type="ARBA" id="ARBA00008055"/>
    </source>
</evidence>
<name>A0A9X9XJC1_9PROT</name>
<dbReference type="NCBIfam" id="NF006762">
    <property type="entry name" value="PRK09283.1"/>
    <property type="match status" value="1"/>
</dbReference>
<dbReference type="PIRSF" id="PIRSF001415">
    <property type="entry name" value="Porphbilin_synth"/>
    <property type="match status" value="1"/>
</dbReference>
<keyword evidence="6 11" id="KW-0456">Lyase</keyword>
<dbReference type="GO" id="GO:0005829">
    <property type="term" value="C:cytosol"/>
    <property type="evidence" value="ECO:0007669"/>
    <property type="project" value="TreeGrafter"/>
</dbReference>
<evidence type="ECO:0000256" key="8">
    <source>
        <dbReference type="ARBA" id="ARBA00047651"/>
    </source>
</evidence>
<dbReference type="PRINTS" id="PR00144">
    <property type="entry name" value="DALDHYDRTASE"/>
</dbReference>
<proteinExistence type="inferred from homology"/>
<organism evidence="13 14">
    <name type="scientific">Neoroseomonas eburnea</name>
    <dbReference type="NCBI Taxonomy" id="1346889"/>
    <lineage>
        <taxon>Bacteria</taxon>
        <taxon>Pseudomonadati</taxon>
        <taxon>Pseudomonadota</taxon>
        <taxon>Alphaproteobacteria</taxon>
        <taxon>Acetobacterales</taxon>
        <taxon>Acetobacteraceae</taxon>
        <taxon>Neoroseomonas</taxon>
    </lineage>
</organism>